<accession>X1JH21</accession>
<organism evidence="1">
    <name type="scientific">marine sediment metagenome</name>
    <dbReference type="NCBI Taxonomy" id="412755"/>
    <lineage>
        <taxon>unclassified sequences</taxon>
        <taxon>metagenomes</taxon>
        <taxon>ecological metagenomes</taxon>
    </lineage>
</organism>
<proteinExistence type="predicted"/>
<dbReference type="AlphaFoldDB" id="X1JH21"/>
<name>X1JH21_9ZZZZ</name>
<comment type="caution">
    <text evidence="1">The sequence shown here is derived from an EMBL/GenBank/DDBJ whole genome shotgun (WGS) entry which is preliminary data.</text>
</comment>
<reference evidence="1" key="1">
    <citation type="journal article" date="2014" name="Front. Microbiol.">
        <title>High frequency of phylogenetically diverse reductive dehalogenase-homologous genes in deep subseafloor sedimentary metagenomes.</title>
        <authorList>
            <person name="Kawai M."/>
            <person name="Futagami T."/>
            <person name="Toyoda A."/>
            <person name="Takaki Y."/>
            <person name="Nishi S."/>
            <person name="Hori S."/>
            <person name="Arai W."/>
            <person name="Tsubouchi T."/>
            <person name="Morono Y."/>
            <person name="Uchiyama I."/>
            <person name="Ito T."/>
            <person name="Fujiyama A."/>
            <person name="Inagaki F."/>
            <person name="Takami H."/>
        </authorList>
    </citation>
    <scope>NUCLEOTIDE SEQUENCE</scope>
    <source>
        <strain evidence="1">Expedition CK06-06</strain>
    </source>
</reference>
<feature type="non-terminal residue" evidence="1">
    <location>
        <position position="1"/>
    </location>
</feature>
<sequence>KKLIGDVSGLRGDVSATWGNAGRLRGAIGELLEQGMLWRKDQPLSLEMFASRYNLPMEFLDNSGLPALIAFHALEGVPLHWVTVRNQSVEGFTVGPLSAISARFPGQEIIKVAVPGDANWQLLEGFDLLSADRIYAFEQLASPVHAILN</sequence>
<protein>
    <submittedName>
        <fullName evidence="1">Uncharacterized protein</fullName>
    </submittedName>
</protein>
<evidence type="ECO:0000313" key="1">
    <source>
        <dbReference type="EMBL" id="GAH80825.1"/>
    </source>
</evidence>
<gene>
    <name evidence="1" type="ORF">S03H2_57374</name>
</gene>
<dbReference type="EMBL" id="BARU01036778">
    <property type="protein sequence ID" value="GAH80825.1"/>
    <property type="molecule type" value="Genomic_DNA"/>
</dbReference>